<proteinExistence type="predicted"/>
<reference evidence="1 2" key="1">
    <citation type="submission" date="2023-11" db="EMBL/GenBank/DDBJ databases">
        <title>First isolation, identification, and characterization of non-pathogenic Epilithonimonas ginsengisoli isolated from diseased farmed rainbow trout (Oncorhynchus mykiss) in Chile.</title>
        <authorList>
            <person name="Miranda C.D."/>
            <person name="Irgang R."/>
            <person name="Concha C."/>
            <person name="Rojas R."/>
            <person name="Avendano R."/>
        </authorList>
    </citation>
    <scope>NUCLEOTIDE SEQUENCE [LARGE SCALE GENOMIC DNA]</scope>
    <source>
        <strain evidence="1 2">FP99</strain>
    </source>
</reference>
<evidence type="ECO:0000313" key="2">
    <source>
        <dbReference type="Proteomes" id="UP001204439"/>
    </source>
</evidence>
<keyword evidence="2" id="KW-1185">Reference proteome</keyword>
<accession>A0ABU4JIB8</accession>
<dbReference type="RefSeq" id="WP_063970333.1">
    <property type="nucleotide sequence ID" value="NZ_JAMXLT020000018.1"/>
</dbReference>
<sequence length="254" mass="30259">MTGHMQVNNFYFIECIDPNESKSTNALALYNDIVSKMNIFDSDIDTEYFEIETKTDFLNRLDWIEGKDITNKNVLIHIYLHGSKNRDGLLANDRILITWQEILEKTRSINVKSHNKLFLILALCHGKHIGEKLNIKLKSPFNSLIASNYEEYVDDIYNLFQKFYNNLVFDNNVVRAFTEAQTEKDNYFFKNTHKIIEEVFKKYVQEREQILPKLYQEFLQIENAPKISFKEYDILNKRTLPEILQNMENEFFIR</sequence>
<dbReference type="Proteomes" id="UP001204439">
    <property type="component" value="Unassembled WGS sequence"/>
</dbReference>
<evidence type="ECO:0000313" key="1">
    <source>
        <dbReference type="EMBL" id="MDW8549433.1"/>
    </source>
</evidence>
<gene>
    <name evidence="1" type="ORF">NG800_010960</name>
</gene>
<name>A0ABU4JIB8_9FLAO</name>
<organism evidence="1 2">
    <name type="scientific">Epilithonimonas ginsengisoli</name>
    <dbReference type="NCBI Taxonomy" id="1245592"/>
    <lineage>
        <taxon>Bacteria</taxon>
        <taxon>Pseudomonadati</taxon>
        <taxon>Bacteroidota</taxon>
        <taxon>Flavobacteriia</taxon>
        <taxon>Flavobacteriales</taxon>
        <taxon>Weeksellaceae</taxon>
        <taxon>Chryseobacterium group</taxon>
        <taxon>Epilithonimonas</taxon>
    </lineage>
</organism>
<evidence type="ECO:0008006" key="3">
    <source>
        <dbReference type="Google" id="ProtNLM"/>
    </source>
</evidence>
<comment type="caution">
    <text evidence="1">The sequence shown here is derived from an EMBL/GenBank/DDBJ whole genome shotgun (WGS) entry which is preliminary data.</text>
</comment>
<dbReference type="EMBL" id="JAMXLT020000018">
    <property type="protein sequence ID" value="MDW8549433.1"/>
    <property type="molecule type" value="Genomic_DNA"/>
</dbReference>
<protein>
    <recommendedName>
        <fullName evidence="3">CHAT domain-containing protein</fullName>
    </recommendedName>
</protein>